<evidence type="ECO:0000256" key="3">
    <source>
        <dbReference type="ARBA" id="ARBA00023242"/>
    </source>
</evidence>
<keyword evidence="9" id="KW-1185">Reference proteome</keyword>
<evidence type="ECO:0000256" key="4">
    <source>
        <dbReference type="ARBA" id="ARBA00023274"/>
    </source>
</evidence>
<accession>A0ABP0ZK56</accession>
<name>A0ABP0ZK56_9ASCO</name>
<evidence type="ECO:0000313" key="9">
    <source>
        <dbReference type="Proteomes" id="UP001497383"/>
    </source>
</evidence>
<feature type="compositionally biased region" description="Low complexity" evidence="6">
    <location>
        <begin position="311"/>
        <end position="325"/>
    </location>
</feature>
<feature type="compositionally biased region" description="Basic and acidic residues" evidence="6">
    <location>
        <begin position="212"/>
        <end position="221"/>
    </location>
</feature>
<dbReference type="InterPro" id="IPR051183">
    <property type="entry name" value="U1_U11-U12_snRNP_70-35kDa"/>
</dbReference>
<evidence type="ECO:0000256" key="1">
    <source>
        <dbReference type="ARBA" id="ARBA00004123"/>
    </source>
</evidence>
<dbReference type="SMART" id="SM00360">
    <property type="entry name" value="RRM"/>
    <property type="match status" value="1"/>
</dbReference>
<feature type="compositionally biased region" description="Polar residues" evidence="6">
    <location>
        <begin position="230"/>
        <end position="239"/>
    </location>
</feature>
<dbReference type="Pfam" id="PF12220">
    <property type="entry name" value="U1snRNP70_N"/>
    <property type="match status" value="1"/>
</dbReference>
<reference evidence="8 9" key="1">
    <citation type="submission" date="2024-03" db="EMBL/GenBank/DDBJ databases">
        <authorList>
            <person name="Brejova B."/>
        </authorList>
    </citation>
    <scope>NUCLEOTIDE SEQUENCE [LARGE SCALE GENOMIC DNA]</scope>
    <source>
        <strain evidence="8 9">CBS 14171</strain>
    </source>
</reference>
<dbReference type="PANTHER" id="PTHR13952">
    <property type="entry name" value="U1 SMALL NUCLEAR RIBONUCLEOPROTEIN 70 KD"/>
    <property type="match status" value="1"/>
</dbReference>
<feature type="region of interest" description="Disordered" evidence="6">
    <location>
        <begin position="209"/>
        <end position="239"/>
    </location>
</feature>
<dbReference type="Gene3D" id="3.30.70.330">
    <property type="match status" value="1"/>
</dbReference>
<keyword evidence="4" id="KW-0687">Ribonucleoprotein</keyword>
<dbReference type="EMBL" id="OZ022407">
    <property type="protein sequence ID" value="CAK9438218.1"/>
    <property type="molecule type" value="Genomic_DNA"/>
</dbReference>
<dbReference type="InterPro" id="IPR035979">
    <property type="entry name" value="RBD_domain_sf"/>
</dbReference>
<dbReference type="PANTHER" id="PTHR13952:SF5">
    <property type="entry name" value="U1 SMALL NUCLEAR RIBONUCLEOPROTEIN 70 KDA"/>
    <property type="match status" value="1"/>
</dbReference>
<dbReference type="Proteomes" id="UP001497383">
    <property type="component" value="Chromosome 3"/>
</dbReference>
<feature type="compositionally biased region" description="Polar residues" evidence="6">
    <location>
        <begin position="384"/>
        <end position="393"/>
    </location>
</feature>
<feature type="region of interest" description="Disordered" evidence="6">
    <location>
        <begin position="376"/>
        <end position="399"/>
    </location>
</feature>
<gene>
    <name evidence="8" type="ORF">LODBEIA_P24780</name>
</gene>
<dbReference type="RefSeq" id="XP_066829416.1">
    <property type="nucleotide sequence ID" value="XM_066972481.1"/>
</dbReference>
<keyword evidence="2 5" id="KW-0694">RNA-binding</keyword>
<dbReference type="InterPro" id="IPR022023">
    <property type="entry name" value="U1snRNP70_N"/>
</dbReference>
<protein>
    <recommendedName>
        <fullName evidence="7">RRM domain-containing protein</fullName>
    </recommendedName>
</protein>
<dbReference type="Pfam" id="PF00076">
    <property type="entry name" value="RRM_1"/>
    <property type="match status" value="1"/>
</dbReference>
<dbReference type="GeneID" id="92207674"/>
<evidence type="ECO:0000256" key="2">
    <source>
        <dbReference type="ARBA" id="ARBA00022884"/>
    </source>
</evidence>
<sequence length="399" mass="44966">MADDTEKYPPSIQKLFQPKLPLPYAKPSDYPPEKRRTAWISPISDVKSLVADYLANDLPKKESKLVKPEKTTHQEKLQRAALKRKVKKDSFDRQLRNWNDPELFEKHEREFMKDPYRTVFIARLEYSLTELEITQHFQKYGVIESIRVIRDREGKSRGYGFIVYEREADANTCVADTCRTGVLMKGRKILVDIERSRILRHWKPRRLGGGEGGRDYSKEGKAASVAASGRRTNIANNPNSQAQLYRSQSGFTQSSSSYQASHHHIPPALATANFSSESRNWSNPSSFVASGDGSGPVDSRYSLPQHDFRPSHQPQVSSYSSYQSPNAPAVYSRSPHTSVASNVPEPRTSIKNKYAKYATAAEKAKEPTVADKYAKYASLGNGASGQQTTTRSMRSIRRG</sequence>
<evidence type="ECO:0000313" key="8">
    <source>
        <dbReference type="EMBL" id="CAK9438218.1"/>
    </source>
</evidence>
<feature type="region of interest" description="Disordered" evidence="6">
    <location>
        <begin position="280"/>
        <end position="349"/>
    </location>
</feature>
<evidence type="ECO:0000259" key="7">
    <source>
        <dbReference type="PROSITE" id="PS50102"/>
    </source>
</evidence>
<evidence type="ECO:0000256" key="6">
    <source>
        <dbReference type="SAM" id="MobiDB-lite"/>
    </source>
</evidence>
<keyword evidence="3" id="KW-0539">Nucleus</keyword>
<dbReference type="InterPro" id="IPR000504">
    <property type="entry name" value="RRM_dom"/>
</dbReference>
<dbReference type="PROSITE" id="PS50102">
    <property type="entry name" value="RRM"/>
    <property type="match status" value="1"/>
</dbReference>
<feature type="domain" description="RRM" evidence="7">
    <location>
        <begin position="117"/>
        <end position="196"/>
    </location>
</feature>
<dbReference type="InterPro" id="IPR012677">
    <property type="entry name" value="Nucleotide-bd_a/b_plait_sf"/>
</dbReference>
<evidence type="ECO:0000256" key="5">
    <source>
        <dbReference type="PROSITE-ProRule" id="PRU00176"/>
    </source>
</evidence>
<comment type="subcellular location">
    <subcellularLocation>
        <location evidence="1">Nucleus</location>
    </subcellularLocation>
</comment>
<proteinExistence type="predicted"/>
<organism evidence="8 9">
    <name type="scientific">Lodderomyces beijingensis</name>
    <dbReference type="NCBI Taxonomy" id="1775926"/>
    <lineage>
        <taxon>Eukaryota</taxon>
        <taxon>Fungi</taxon>
        <taxon>Dikarya</taxon>
        <taxon>Ascomycota</taxon>
        <taxon>Saccharomycotina</taxon>
        <taxon>Pichiomycetes</taxon>
        <taxon>Debaryomycetaceae</taxon>
        <taxon>Candida/Lodderomyces clade</taxon>
        <taxon>Lodderomyces</taxon>
    </lineage>
</organism>
<dbReference type="SUPFAM" id="SSF54928">
    <property type="entry name" value="RNA-binding domain, RBD"/>
    <property type="match status" value="1"/>
</dbReference>